<proteinExistence type="predicted"/>
<feature type="domain" description="Putative restriction endonuclease" evidence="1">
    <location>
        <begin position="40"/>
        <end position="193"/>
    </location>
</feature>
<reference evidence="2 3" key="1">
    <citation type="submission" date="2017-06" db="EMBL/GenBank/DDBJ databases">
        <authorList>
            <person name="Kim H.J."/>
            <person name="Triplett B.A."/>
        </authorList>
    </citation>
    <scope>NUCLEOTIDE SEQUENCE [LARGE SCALE GENOMIC DNA]</scope>
    <source>
        <strain evidence="2 3">DSM 43151</strain>
    </source>
</reference>
<dbReference type="InterPro" id="IPR012296">
    <property type="entry name" value="Nuclease_put_TT1808"/>
</dbReference>
<dbReference type="Gene3D" id="3.90.1570.10">
    <property type="entry name" value="tt1808, chain A"/>
    <property type="match status" value="1"/>
</dbReference>
<protein>
    <submittedName>
        <fullName evidence="2">Endonuclease, Uma2 family (Restriction endonuclease fold)</fullName>
    </submittedName>
</protein>
<dbReference type="CDD" id="cd06260">
    <property type="entry name" value="DUF820-like"/>
    <property type="match status" value="1"/>
</dbReference>
<name>A0A238VB00_9ACTN</name>
<keyword evidence="2" id="KW-0540">Nuclease</keyword>
<dbReference type="AlphaFoldDB" id="A0A238VB00"/>
<dbReference type="PANTHER" id="PTHR35400">
    <property type="entry name" value="SLR1083 PROTEIN"/>
    <property type="match status" value="1"/>
</dbReference>
<dbReference type="Proteomes" id="UP000198415">
    <property type="component" value="Unassembled WGS sequence"/>
</dbReference>
<dbReference type="Pfam" id="PF05685">
    <property type="entry name" value="Uma2"/>
    <property type="match status" value="1"/>
</dbReference>
<dbReference type="InterPro" id="IPR008538">
    <property type="entry name" value="Uma2"/>
</dbReference>
<keyword evidence="2" id="KW-0378">Hydrolase</keyword>
<dbReference type="RefSeq" id="WP_239137988.1">
    <property type="nucleotide sequence ID" value="NZ_BOMU01000004.1"/>
</dbReference>
<accession>A0A238VB00</accession>
<evidence type="ECO:0000259" key="1">
    <source>
        <dbReference type="Pfam" id="PF05685"/>
    </source>
</evidence>
<keyword evidence="3" id="KW-1185">Reference proteome</keyword>
<dbReference type="PANTHER" id="PTHR35400:SF3">
    <property type="entry name" value="SLL1072 PROTEIN"/>
    <property type="match status" value="1"/>
</dbReference>
<dbReference type="EMBL" id="FZNR01000001">
    <property type="protein sequence ID" value="SNR30719.1"/>
    <property type="molecule type" value="Genomic_DNA"/>
</dbReference>
<organism evidence="2 3">
    <name type="scientific">Actinoplanes regularis</name>
    <dbReference type="NCBI Taxonomy" id="52697"/>
    <lineage>
        <taxon>Bacteria</taxon>
        <taxon>Bacillati</taxon>
        <taxon>Actinomycetota</taxon>
        <taxon>Actinomycetes</taxon>
        <taxon>Micromonosporales</taxon>
        <taxon>Micromonosporaceae</taxon>
        <taxon>Actinoplanes</taxon>
    </lineage>
</organism>
<gene>
    <name evidence="2" type="ORF">SAMN06264365_101866</name>
</gene>
<keyword evidence="2" id="KW-0255">Endonuclease</keyword>
<dbReference type="SUPFAM" id="SSF52980">
    <property type="entry name" value="Restriction endonuclease-like"/>
    <property type="match status" value="1"/>
</dbReference>
<evidence type="ECO:0000313" key="3">
    <source>
        <dbReference type="Proteomes" id="UP000198415"/>
    </source>
</evidence>
<dbReference type="GO" id="GO:0004519">
    <property type="term" value="F:endonuclease activity"/>
    <property type="evidence" value="ECO:0007669"/>
    <property type="project" value="UniProtKB-KW"/>
</dbReference>
<dbReference type="InterPro" id="IPR011335">
    <property type="entry name" value="Restrct_endonuc-II-like"/>
</dbReference>
<sequence length="215" mass="24171">MSIDGGSQQGRPTVTECYGDGMTAVPEWMRPPRPEGWYADDLDHLPEAPRHTELIDGALVFMMSPQRAWHSRAVSALLFALSEQAPTGVEVEREMTIRLDDRNRPEPDLLATRAPCYNPNLTYYTPDQVLLVVEVVSPESAHRDRTVKLRKYAEAGIANYWRVEDEDGSPVVHAYELDEPTRSYVATGIHRRGLRTTTPFAIKLDLDGLVPGRKS</sequence>
<evidence type="ECO:0000313" key="2">
    <source>
        <dbReference type="EMBL" id="SNR30719.1"/>
    </source>
</evidence>